<dbReference type="Proteomes" id="UP000494111">
    <property type="component" value="Unassembled WGS sequence"/>
</dbReference>
<feature type="domain" description="RES" evidence="1">
    <location>
        <begin position="42"/>
        <end position="213"/>
    </location>
</feature>
<protein>
    <recommendedName>
        <fullName evidence="1">RES domain-containing protein</fullName>
    </recommendedName>
</protein>
<dbReference type="Pfam" id="PF08808">
    <property type="entry name" value="RES"/>
    <property type="match status" value="1"/>
</dbReference>
<reference evidence="2 3" key="1">
    <citation type="submission" date="2020-04" db="EMBL/GenBank/DDBJ databases">
        <authorList>
            <person name="De Canck E."/>
        </authorList>
    </citation>
    <scope>NUCLEOTIDE SEQUENCE [LARGE SCALE GENOMIC DNA]</scope>
    <source>
        <strain evidence="2 3">LMG 3458</strain>
    </source>
</reference>
<evidence type="ECO:0000259" key="1">
    <source>
        <dbReference type="Pfam" id="PF08808"/>
    </source>
</evidence>
<organism evidence="2 3">
    <name type="scientific">Achromobacter deleyi</name>
    <dbReference type="NCBI Taxonomy" id="1353891"/>
    <lineage>
        <taxon>Bacteria</taxon>
        <taxon>Pseudomonadati</taxon>
        <taxon>Pseudomonadota</taxon>
        <taxon>Betaproteobacteria</taxon>
        <taxon>Burkholderiales</taxon>
        <taxon>Alcaligenaceae</taxon>
        <taxon>Achromobacter</taxon>
    </lineage>
</organism>
<evidence type="ECO:0000313" key="2">
    <source>
        <dbReference type="EMBL" id="CAB3686850.1"/>
    </source>
</evidence>
<sequence>MPVDSQGSDQPPPHLIARVPSIKALYAALRHSAASLAAHTAVYRTAGDPKYLLPETFHNAYRFGPPRELRLQHGALPYAWFYVALDVPTAIWEGRFARNDATRAGQFYLDPSAVKTGVVGQIAFGRDLRLWKLAGEACAKLGIQDTISSSDYEACHWIGHRLRKAMLDCDCALMPDGIIYQSRQMRGHQAIALRSELLPELRTIANVRHERFTATAAYAALIADPLYGPPPNRTVPMLAFPGASPK</sequence>
<gene>
    <name evidence="2" type="ORF">LMG3458_01918</name>
</gene>
<dbReference type="InterPro" id="IPR014914">
    <property type="entry name" value="RES_dom"/>
</dbReference>
<evidence type="ECO:0000313" key="3">
    <source>
        <dbReference type="Proteomes" id="UP000494111"/>
    </source>
</evidence>
<dbReference type="EMBL" id="CADIJO010000005">
    <property type="protein sequence ID" value="CAB3686850.1"/>
    <property type="molecule type" value="Genomic_DNA"/>
</dbReference>
<proteinExistence type="predicted"/>
<accession>A0A6S6ZMI5</accession>
<dbReference type="AlphaFoldDB" id="A0A6S6ZMI5"/>
<name>A0A6S6ZMI5_9BURK</name>
<dbReference type="RefSeq" id="WP_175192571.1">
    <property type="nucleotide sequence ID" value="NZ_CADIJO010000005.1"/>
</dbReference>